<evidence type="ECO:0000256" key="4">
    <source>
        <dbReference type="ARBA" id="ARBA00022741"/>
    </source>
</evidence>
<feature type="region of interest" description="Disordered" evidence="13">
    <location>
        <begin position="528"/>
        <end position="548"/>
    </location>
</feature>
<dbReference type="GO" id="GO:0009986">
    <property type="term" value="C:cell surface"/>
    <property type="evidence" value="ECO:0007669"/>
    <property type="project" value="UniProtKB-SubCell"/>
</dbReference>
<dbReference type="SUPFAM" id="SSF52029">
    <property type="entry name" value="GroEL apical domain-like"/>
    <property type="match status" value="1"/>
</dbReference>
<comment type="subunit">
    <text evidence="9 11">Forms a cylinder of 14 subunits composed of two heptameric rings stacked back-to-back. Interacts with the co-chaperonin GroES.</text>
</comment>
<keyword evidence="6 9" id="KW-0143">Chaperone</keyword>
<evidence type="ECO:0000256" key="9">
    <source>
        <dbReference type="HAMAP-Rule" id="MF_00600"/>
    </source>
</evidence>
<organism evidence="15 16">
    <name type="scientific">Corynebacterium pygosceleis</name>
    <dbReference type="NCBI Taxonomy" id="2800406"/>
    <lineage>
        <taxon>Bacteria</taxon>
        <taxon>Bacillati</taxon>
        <taxon>Actinomycetota</taxon>
        <taxon>Actinomycetes</taxon>
        <taxon>Mycobacteriales</taxon>
        <taxon>Corynebacteriaceae</taxon>
        <taxon>Corynebacterium</taxon>
    </lineage>
</organism>
<dbReference type="EMBL" id="JAPMKV010000005">
    <property type="protein sequence ID" value="MCX7445444.1"/>
    <property type="molecule type" value="Genomic_DNA"/>
</dbReference>
<evidence type="ECO:0000256" key="5">
    <source>
        <dbReference type="ARBA" id="ARBA00022840"/>
    </source>
</evidence>
<dbReference type="RefSeq" id="WP_200253557.1">
    <property type="nucleotide sequence ID" value="NZ_JAENIQ020000004.1"/>
</dbReference>
<evidence type="ECO:0000313" key="17">
    <source>
        <dbReference type="Proteomes" id="UP001081709"/>
    </source>
</evidence>
<evidence type="ECO:0000256" key="11">
    <source>
        <dbReference type="RuleBase" id="RU000419"/>
    </source>
</evidence>
<dbReference type="GO" id="GO:0016853">
    <property type="term" value="F:isomerase activity"/>
    <property type="evidence" value="ECO:0007669"/>
    <property type="project" value="UniProtKB-KW"/>
</dbReference>
<comment type="subcellular location">
    <subcellularLocation>
        <location evidence="2">Cell surface</location>
    </subcellularLocation>
    <subcellularLocation>
        <location evidence="9">Cytoplasm</location>
    </subcellularLocation>
    <subcellularLocation>
        <location evidence="8">Secreted</location>
        <location evidence="8">Capsule</location>
    </subcellularLocation>
    <subcellularLocation>
        <location evidence="1">Secreted</location>
        <location evidence="1">Cell wall</location>
    </subcellularLocation>
</comment>
<dbReference type="PANTHER" id="PTHR45633">
    <property type="entry name" value="60 KDA HEAT SHOCK PROTEIN, MITOCHONDRIAL"/>
    <property type="match status" value="1"/>
</dbReference>
<evidence type="ECO:0000256" key="1">
    <source>
        <dbReference type="ARBA" id="ARBA00004191"/>
    </source>
</evidence>
<evidence type="ECO:0000256" key="7">
    <source>
        <dbReference type="ARBA" id="ARBA00023235"/>
    </source>
</evidence>
<comment type="caution">
    <text evidence="15">The sequence shown here is derived from an EMBL/GenBank/DDBJ whole genome shotgun (WGS) entry which is preliminary data.</text>
</comment>
<dbReference type="GO" id="GO:0042026">
    <property type="term" value="P:protein refolding"/>
    <property type="evidence" value="ECO:0007669"/>
    <property type="project" value="UniProtKB-UniRule"/>
</dbReference>
<evidence type="ECO:0000256" key="6">
    <source>
        <dbReference type="ARBA" id="ARBA00023186"/>
    </source>
</evidence>
<comment type="similarity">
    <text evidence="3 9 10">Belongs to the chaperonin (HSP60) family.</text>
</comment>
<dbReference type="HAMAP" id="MF_00600">
    <property type="entry name" value="CH60"/>
    <property type="match status" value="1"/>
</dbReference>
<feature type="binding site" evidence="9">
    <location>
        <begin position="29"/>
        <end position="32"/>
    </location>
    <ligand>
        <name>ATP</name>
        <dbReference type="ChEBI" id="CHEBI:30616"/>
    </ligand>
</feature>
<evidence type="ECO:0000256" key="10">
    <source>
        <dbReference type="RuleBase" id="RU000418"/>
    </source>
</evidence>
<dbReference type="SUPFAM" id="SSF48592">
    <property type="entry name" value="GroEL equatorial domain-like"/>
    <property type="match status" value="1"/>
</dbReference>
<dbReference type="EC" id="5.6.1.7" evidence="9"/>
<evidence type="ECO:0000313" key="16">
    <source>
        <dbReference type="Proteomes" id="UP001071478"/>
    </source>
</evidence>
<evidence type="ECO:0000256" key="13">
    <source>
        <dbReference type="SAM" id="MobiDB-lite"/>
    </source>
</evidence>
<evidence type="ECO:0000313" key="14">
    <source>
        <dbReference type="EMBL" id="MCX7445444.1"/>
    </source>
</evidence>
<dbReference type="NCBIfam" id="NF009488">
    <property type="entry name" value="PRK12850.1"/>
    <property type="match status" value="1"/>
</dbReference>
<dbReference type="NCBIfam" id="NF000592">
    <property type="entry name" value="PRK00013.1"/>
    <property type="match status" value="1"/>
</dbReference>
<accession>A0A9Q4C9F0</accession>
<dbReference type="PRINTS" id="PR00298">
    <property type="entry name" value="CHAPERONIN60"/>
</dbReference>
<proteinExistence type="inferred from homology"/>
<dbReference type="NCBIfam" id="NF009487">
    <property type="entry name" value="PRK12849.1"/>
    <property type="match status" value="1"/>
</dbReference>
<dbReference type="FunFam" id="3.50.7.10:FF:000001">
    <property type="entry name" value="60 kDa chaperonin"/>
    <property type="match status" value="1"/>
</dbReference>
<keyword evidence="7 9" id="KW-0413">Isomerase</keyword>
<reference evidence="15" key="1">
    <citation type="submission" date="2022-11" db="EMBL/GenBank/DDBJ databases">
        <title>Corynebacterium sp. isolated from Penguins.</title>
        <authorList>
            <person name="Sedlar K."/>
            <person name="Svec P."/>
        </authorList>
    </citation>
    <scope>NUCLEOTIDE SEQUENCE</scope>
    <source>
        <strain evidence="14">P7003</strain>
        <strain evidence="15">P7374</strain>
    </source>
</reference>
<dbReference type="InterPro" id="IPR027410">
    <property type="entry name" value="TCP-1-like_intermed_sf"/>
</dbReference>
<dbReference type="InterPro" id="IPR027413">
    <property type="entry name" value="GROEL-like_equatorial_sf"/>
</dbReference>
<dbReference type="Gene3D" id="1.10.560.10">
    <property type="entry name" value="GroEL-like equatorial domain"/>
    <property type="match status" value="1"/>
</dbReference>
<evidence type="ECO:0000256" key="8">
    <source>
        <dbReference type="ARBA" id="ARBA00025702"/>
    </source>
</evidence>
<comment type="function">
    <text evidence="9 11">Together with its co-chaperonin GroES, plays an essential role in assisting protein folding. The GroEL-GroES system forms a nano-cage that allows encapsulation of the non-native substrate proteins and provides a physical environment optimized to promote and accelerate protein folding.</text>
</comment>
<protein>
    <recommendedName>
        <fullName evidence="9">Chaperonin GroEL</fullName>
        <ecNumber evidence="9">5.6.1.7</ecNumber>
    </recommendedName>
    <alternativeName>
        <fullName evidence="9">60 kDa chaperonin</fullName>
    </alternativeName>
    <alternativeName>
        <fullName evidence="9">Chaperonin-60</fullName>
        <shortName evidence="9">Cpn60</shortName>
    </alternativeName>
</protein>
<dbReference type="AlphaFoldDB" id="A0A9Q4C9F0"/>
<dbReference type="NCBIfam" id="NF009489">
    <property type="entry name" value="PRK12851.1"/>
    <property type="match status" value="1"/>
</dbReference>
<dbReference type="Proteomes" id="UP001071478">
    <property type="component" value="Unassembled WGS sequence"/>
</dbReference>
<dbReference type="GO" id="GO:0005524">
    <property type="term" value="F:ATP binding"/>
    <property type="evidence" value="ECO:0007669"/>
    <property type="project" value="UniProtKB-UniRule"/>
</dbReference>
<dbReference type="GO" id="GO:0140662">
    <property type="term" value="F:ATP-dependent protein folding chaperone"/>
    <property type="evidence" value="ECO:0007669"/>
    <property type="project" value="InterPro"/>
</dbReference>
<dbReference type="Gene3D" id="3.50.7.10">
    <property type="entry name" value="GroEL"/>
    <property type="match status" value="1"/>
</dbReference>
<evidence type="ECO:0000256" key="12">
    <source>
        <dbReference type="SAM" id="Coils"/>
    </source>
</evidence>
<dbReference type="GO" id="GO:0042603">
    <property type="term" value="C:capsule"/>
    <property type="evidence" value="ECO:0007669"/>
    <property type="project" value="UniProtKB-SubCell"/>
</dbReference>
<dbReference type="PROSITE" id="PS00296">
    <property type="entry name" value="CHAPERONINS_CPN60"/>
    <property type="match status" value="1"/>
</dbReference>
<evidence type="ECO:0000256" key="2">
    <source>
        <dbReference type="ARBA" id="ARBA00004241"/>
    </source>
</evidence>
<keyword evidence="12" id="KW-0175">Coiled coil</keyword>
<dbReference type="GO" id="GO:0005737">
    <property type="term" value="C:cytoplasm"/>
    <property type="evidence" value="ECO:0007669"/>
    <property type="project" value="UniProtKB-SubCell"/>
</dbReference>
<dbReference type="CDD" id="cd03344">
    <property type="entry name" value="GroEL"/>
    <property type="match status" value="1"/>
</dbReference>
<sequence length="548" mass="57448">MAKIIAFDEEARRGLEKGLNTLADAVKVTLGPKGRNVVLEKSWGAPTITNDGVTIAREIELEDPYEKIGAELVKEVAKKTDDVAGDGTTTATVLAQALVREGLRNVAAGSNPMGIKRGIEQAVKKVTEELLSTAKEIETEEQIAATAGISAADPAIGAKIAQAMYAVGGGKLNKESVITVEESNTFGVELDVTEGMRFDKGYISGYFATDMERQEAVLEDPYILLVSAKIGNIKDLLPLLEKVMQTGKPLLIIAEDVEGEALSTLVVNKIRGTFKSVAVKAPGFGDRRKAQLQDMAILTGGQVISEEVGLSLEGADIPLLGRARKVVVTKDETTIVEGAGDSAQIEGRVNQIRAEIENSDSEYDREKLQERLAKLAGGVAVIKVGAATEVELKERKHRIEDAVRNAKAAVEEGIVAGGGVALIQAAHVLDGDLDLTGDEATGVKIVRSALSAPLKQIAFNAGHEPGVVADKVASLKVGEGLNAATGEYVNLMEAGINDPVKVTRSALQNAASIAALFLTTEAVVADKPQPAGQGGMPDADAMGGMGGF</sequence>
<dbReference type="NCBIfam" id="TIGR02348">
    <property type="entry name" value="GroEL"/>
    <property type="match status" value="1"/>
</dbReference>
<feature type="binding site" evidence="9">
    <location>
        <position position="498"/>
    </location>
    <ligand>
        <name>ATP</name>
        <dbReference type="ChEBI" id="CHEBI:30616"/>
    </ligand>
</feature>
<evidence type="ECO:0000313" key="15">
    <source>
        <dbReference type="EMBL" id="MCX7469060.1"/>
    </source>
</evidence>
<feature type="binding site" evidence="9">
    <location>
        <begin position="86"/>
        <end position="90"/>
    </location>
    <ligand>
        <name>ATP</name>
        <dbReference type="ChEBI" id="CHEBI:30616"/>
    </ligand>
</feature>
<dbReference type="SUPFAM" id="SSF54849">
    <property type="entry name" value="GroEL-intermediate domain like"/>
    <property type="match status" value="1"/>
</dbReference>
<keyword evidence="4 9" id="KW-0547">Nucleotide-binding</keyword>
<keyword evidence="9" id="KW-0963">Cytoplasm</keyword>
<keyword evidence="17" id="KW-1185">Reference proteome</keyword>
<dbReference type="InterPro" id="IPR018370">
    <property type="entry name" value="Chaperonin_Cpn60_CS"/>
</dbReference>
<dbReference type="InterPro" id="IPR002423">
    <property type="entry name" value="Cpn60/GroEL/TCP-1"/>
</dbReference>
<keyword evidence="5 9" id="KW-0067">ATP-binding</keyword>
<comment type="caution">
    <text evidence="9">Lacks conserved residue(s) required for the propagation of feature annotation.</text>
</comment>
<dbReference type="Pfam" id="PF00118">
    <property type="entry name" value="Cpn60_TCP1"/>
    <property type="match status" value="1"/>
</dbReference>
<feature type="coiled-coil region" evidence="12">
    <location>
        <begin position="349"/>
        <end position="412"/>
    </location>
</feature>
<gene>
    <name evidence="9 15" type="primary">groL</name>
    <name evidence="9" type="synonym">groEL</name>
    <name evidence="14" type="ORF">OS125_09365</name>
    <name evidence="15" type="ORF">OS129_09255</name>
</gene>
<dbReference type="InterPro" id="IPR001844">
    <property type="entry name" value="Cpn60/GroEL"/>
</dbReference>
<dbReference type="EMBL" id="JAPMKU010000004">
    <property type="protein sequence ID" value="MCX7469060.1"/>
    <property type="molecule type" value="Genomic_DNA"/>
</dbReference>
<name>A0A9Q4C9F0_9CORY</name>
<feature type="binding site" evidence="9">
    <location>
        <position position="418"/>
    </location>
    <ligand>
        <name>ATP</name>
        <dbReference type="ChEBI" id="CHEBI:30616"/>
    </ligand>
</feature>
<dbReference type="Proteomes" id="UP001081709">
    <property type="component" value="Unassembled WGS sequence"/>
</dbReference>
<dbReference type="GO" id="GO:0009408">
    <property type="term" value="P:response to heat"/>
    <property type="evidence" value="ECO:0007669"/>
    <property type="project" value="UniProtKB-ARBA"/>
</dbReference>
<dbReference type="GO" id="GO:0051082">
    <property type="term" value="F:unfolded protein binding"/>
    <property type="evidence" value="ECO:0007669"/>
    <property type="project" value="UniProtKB-UniRule"/>
</dbReference>
<dbReference type="Gene3D" id="3.30.260.10">
    <property type="entry name" value="TCP-1-like chaperonin intermediate domain"/>
    <property type="match status" value="1"/>
</dbReference>
<dbReference type="InterPro" id="IPR027409">
    <property type="entry name" value="GroEL-like_apical_dom_sf"/>
</dbReference>
<evidence type="ECO:0000256" key="3">
    <source>
        <dbReference type="ARBA" id="ARBA00006607"/>
    </source>
</evidence>
<feature type="binding site" evidence="9">
    <location>
        <begin position="482"/>
        <end position="484"/>
    </location>
    <ligand>
        <name>ATP</name>
        <dbReference type="ChEBI" id="CHEBI:30616"/>
    </ligand>
</feature>